<dbReference type="Proteomes" id="UP000680279">
    <property type="component" value="Unassembled WGS sequence"/>
</dbReference>
<reference evidence="5 6" key="1">
    <citation type="submission" date="2021-03" db="EMBL/GenBank/DDBJ databases">
        <title>Antimicrobial resistance genes in bacteria isolated from Japanese honey, and their potential for conferring macrolide and lincosamide resistance in the American foulbrood pathogen Paenibacillus larvae.</title>
        <authorList>
            <person name="Okamoto M."/>
            <person name="Kumagai M."/>
            <person name="Kanamori H."/>
            <person name="Takamatsu D."/>
        </authorList>
    </citation>
    <scope>NUCLEOTIDE SEQUENCE [LARGE SCALE GENOMIC DNA]</scope>
    <source>
        <strain evidence="5 6">J1TS3</strain>
    </source>
</reference>
<dbReference type="CDD" id="cd03221">
    <property type="entry name" value="ABCF_EF-3"/>
    <property type="match status" value="1"/>
</dbReference>
<protein>
    <recommendedName>
        <fullName evidence="4">ABC transporter domain-containing protein</fullName>
    </recommendedName>
</protein>
<organism evidence="5 6">
    <name type="scientific">Siminovitchia fordii</name>
    <dbReference type="NCBI Taxonomy" id="254759"/>
    <lineage>
        <taxon>Bacteria</taxon>
        <taxon>Bacillati</taxon>
        <taxon>Bacillota</taxon>
        <taxon>Bacilli</taxon>
        <taxon>Bacillales</taxon>
        <taxon>Bacillaceae</taxon>
        <taxon>Siminovitchia</taxon>
    </lineage>
</organism>
<keyword evidence="1" id="KW-0547">Nucleotide-binding</keyword>
<evidence type="ECO:0000256" key="2">
    <source>
        <dbReference type="ARBA" id="ARBA00022840"/>
    </source>
</evidence>
<keyword evidence="2" id="KW-0067">ATP-binding</keyword>
<name>A0ABQ4KCI0_9BACI</name>
<dbReference type="PANTHER" id="PTHR42855">
    <property type="entry name" value="ABC TRANSPORTER ATP-BINDING SUBUNIT"/>
    <property type="match status" value="1"/>
</dbReference>
<evidence type="ECO:0000313" key="5">
    <source>
        <dbReference type="EMBL" id="GIN23336.1"/>
    </source>
</evidence>
<evidence type="ECO:0000313" key="6">
    <source>
        <dbReference type="Proteomes" id="UP000680279"/>
    </source>
</evidence>
<accession>A0ABQ4KCI0</accession>
<dbReference type="SMART" id="SM00382">
    <property type="entry name" value="AAA"/>
    <property type="match status" value="1"/>
</dbReference>
<dbReference type="InterPro" id="IPR032781">
    <property type="entry name" value="ABC_tran_Xtn"/>
</dbReference>
<dbReference type="InterPro" id="IPR003593">
    <property type="entry name" value="AAA+_ATPase"/>
</dbReference>
<dbReference type="PROSITE" id="PS50893">
    <property type="entry name" value="ABC_TRANSPORTER_2"/>
    <property type="match status" value="1"/>
</dbReference>
<evidence type="ECO:0000256" key="1">
    <source>
        <dbReference type="ARBA" id="ARBA00022741"/>
    </source>
</evidence>
<dbReference type="Gene3D" id="3.40.50.300">
    <property type="entry name" value="P-loop containing nucleotide triphosphate hydrolases"/>
    <property type="match status" value="1"/>
</dbReference>
<sequence>MIACRVRQVTKMYGGNTIFKNISFEIKDGDRVGLVGRNGSGKTTLLKLLAGEEPSDSGQVHWKKGSQIGYVKQITDFHNQSTTKEILKSAFLELLRIEEKMKNLETQMSEGINDQNMQKHMNEYGRLQDLFLSEGGYEIEATIKKVVNGLNMKGLLNKPFSNLSGGEKSKVGLAYMLLKNPDFLLLDEPTNHLDLASMGWLGNFLQNYHGTVVMVSHDRYFLDEMVNKILDLDEGEIQCFETNYSDYVKVKEEQLLREFHAYKEQQKKIKKMKEAIKQLRDWANRANPPSEGLYK</sequence>
<dbReference type="InterPro" id="IPR027417">
    <property type="entry name" value="P-loop_NTPase"/>
</dbReference>
<dbReference type="EMBL" id="BOQT01000031">
    <property type="protein sequence ID" value="GIN23336.1"/>
    <property type="molecule type" value="Genomic_DNA"/>
</dbReference>
<dbReference type="Pfam" id="PF00005">
    <property type="entry name" value="ABC_tran"/>
    <property type="match status" value="1"/>
</dbReference>
<feature type="coiled-coil region" evidence="3">
    <location>
        <begin position="87"/>
        <end position="114"/>
    </location>
</feature>
<feature type="domain" description="ABC transporter" evidence="4">
    <location>
        <begin position="4"/>
        <end position="259"/>
    </location>
</feature>
<gene>
    <name evidence="5" type="ORF">J1TS3_44700</name>
</gene>
<keyword evidence="6" id="KW-1185">Reference proteome</keyword>
<dbReference type="InterPro" id="IPR003439">
    <property type="entry name" value="ABC_transporter-like_ATP-bd"/>
</dbReference>
<evidence type="ECO:0000259" key="4">
    <source>
        <dbReference type="PROSITE" id="PS50893"/>
    </source>
</evidence>
<proteinExistence type="predicted"/>
<evidence type="ECO:0000256" key="3">
    <source>
        <dbReference type="SAM" id="Coils"/>
    </source>
</evidence>
<comment type="caution">
    <text evidence="5">The sequence shown here is derived from an EMBL/GenBank/DDBJ whole genome shotgun (WGS) entry which is preliminary data.</text>
</comment>
<dbReference type="PANTHER" id="PTHR42855:SF2">
    <property type="entry name" value="DRUG RESISTANCE ABC TRANSPORTER,ATP-BINDING PROTEIN"/>
    <property type="match status" value="1"/>
</dbReference>
<dbReference type="SUPFAM" id="SSF52540">
    <property type="entry name" value="P-loop containing nucleoside triphosphate hydrolases"/>
    <property type="match status" value="1"/>
</dbReference>
<dbReference type="Pfam" id="PF12848">
    <property type="entry name" value="ABC_tran_Xtn"/>
    <property type="match status" value="1"/>
</dbReference>
<dbReference type="InterPro" id="IPR051309">
    <property type="entry name" value="ABCF_ATPase"/>
</dbReference>
<keyword evidence="3" id="KW-0175">Coiled coil</keyword>